<evidence type="ECO:0000256" key="1">
    <source>
        <dbReference type="ARBA" id="ARBA00004229"/>
    </source>
</evidence>
<evidence type="ECO:0000313" key="7">
    <source>
        <dbReference type="Proteomes" id="UP000030680"/>
    </source>
</evidence>
<feature type="binding site" evidence="8">
    <location>
        <position position="174"/>
    </location>
    <ligand>
        <name>chlorophyll a</name>
        <dbReference type="ChEBI" id="CHEBI:58416"/>
        <label>5</label>
    </ligand>
</feature>
<evidence type="ECO:0000313" key="6">
    <source>
        <dbReference type="EMBL" id="EME31483.1"/>
    </source>
</evidence>
<dbReference type="GO" id="GO:0016168">
    <property type="term" value="F:chlorophyll binding"/>
    <property type="evidence" value="ECO:0007669"/>
    <property type="project" value="UniProtKB-KW"/>
</dbReference>
<organism evidence="6 7">
    <name type="scientific">Galdieria sulphuraria</name>
    <name type="common">Red alga</name>
    <dbReference type="NCBI Taxonomy" id="130081"/>
    <lineage>
        <taxon>Eukaryota</taxon>
        <taxon>Rhodophyta</taxon>
        <taxon>Bangiophyceae</taxon>
        <taxon>Galdieriales</taxon>
        <taxon>Galdieriaceae</taxon>
        <taxon>Galdieria</taxon>
    </lineage>
</organism>
<keyword evidence="8" id="KW-0002">3D-structure</keyword>
<dbReference type="eggNOG" id="ENOG502S212">
    <property type="taxonomic scope" value="Eukaryota"/>
</dbReference>
<accession>M2Y652</accession>
<keyword evidence="4" id="KW-0934">Plastid</keyword>
<keyword evidence="3" id="KW-0602">Photosynthesis</keyword>
<dbReference type="OrthoDB" id="423598at2759"/>
<feature type="binding site" evidence="8">
    <location>
        <position position="97"/>
    </location>
    <ligand>
        <name>chlorophyll a</name>
        <dbReference type="ChEBI" id="CHEBI:58416"/>
        <label>4</label>
    </ligand>
</feature>
<protein>
    <submittedName>
        <fullName evidence="6">Light-harvesting complex protein</fullName>
    </submittedName>
</protein>
<feature type="binding site" description="axial binding residue" evidence="5">
    <location>
        <position position="100"/>
    </location>
    <ligand>
        <name>chlorophyll b</name>
        <dbReference type="ChEBI" id="CHEBI:61721"/>
        <label>1</label>
    </ligand>
    <ligandPart>
        <name>Mg</name>
        <dbReference type="ChEBI" id="CHEBI:25107"/>
    </ligandPart>
</feature>
<feature type="binding site" evidence="5">
    <location>
        <position position="196"/>
    </location>
    <ligand>
        <name>chlorophyll a</name>
        <dbReference type="ChEBI" id="CHEBI:58416"/>
        <label>1</label>
    </ligand>
</feature>
<name>M2Y652_GALSU</name>
<dbReference type="Proteomes" id="UP000030680">
    <property type="component" value="Unassembled WGS sequence"/>
</dbReference>
<feature type="binding site" evidence="8">
    <location>
        <position position="198"/>
    </location>
    <ligand>
        <name>chlorophyll a</name>
        <dbReference type="ChEBI" id="CHEBI:58416"/>
        <label>2</label>
    </ligand>
</feature>
<dbReference type="KEGG" id="gsl:Gasu_11610"/>
<dbReference type="GeneID" id="17090125"/>
<dbReference type="GO" id="GO:0009507">
    <property type="term" value="C:chloroplast"/>
    <property type="evidence" value="ECO:0007669"/>
    <property type="project" value="UniProtKB-SubCell"/>
</dbReference>
<keyword evidence="7" id="KW-1185">Reference proteome</keyword>
<dbReference type="OMA" id="LTHMGAI"/>
<dbReference type="Gramene" id="EME31483">
    <property type="protein sequence ID" value="EME31483"/>
    <property type="gene ID" value="Gasu_11610"/>
</dbReference>
<feature type="binding site" evidence="8">
    <location>
        <position position="209"/>
    </location>
    <ligand>
        <name>chlorophyll a</name>
        <dbReference type="ChEBI" id="CHEBI:58416"/>
        <label>6</label>
        <note>axial binding residue</note>
    </ligand>
    <ligandPart>
        <name>Mg</name>
        <dbReference type="ChEBI" id="CHEBI:25107"/>
    </ligandPart>
</feature>
<dbReference type="STRING" id="130081.M2Y652"/>
<keyword evidence="5" id="KW-0157">Chromophore</keyword>
<evidence type="ECO:0000256" key="3">
    <source>
        <dbReference type="ARBA" id="ARBA00022531"/>
    </source>
</evidence>
<feature type="binding site" evidence="5">
    <location>
        <position position="193"/>
    </location>
    <ligand>
        <name>chlorophyll a</name>
        <dbReference type="ChEBI" id="CHEBI:58416"/>
        <label>1</label>
    </ligand>
</feature>
<dbReference type="EMDB" id="EMD-62242"/>
<evidence type="ECO:0000256" key="5">
    <source>
        <dbReference type="PIRSR" id="PIRSR601344-1"/>
    </source>
</evidence>
<feature type="binding site" evidence="5">
    <location>
        <position position="98"/>
    </location>
    <ligand>
        <name>chlorophyll a</name>
        <dbReference type="ChEBI" id="CHEBI:58416"/>
        <label>1</label>
    </ligand>
</feature>
<feature type="binding site" evidence="8">
    <location>
        <position position="98"/>
    </location>
    <ligand>
        <name>chlorophyll a</name>
        <dbReference type="ChEBI" id="CHEBI:58416"/>
        <label>3</label>
        <note>axial binding residue</note>
    </ligand>
    <ligandPart>
        <name>Mg</name>
        <dbReference type="ChEBI" id="CHEBI:25107"/>
    </ligandPart>
</feature>
<dbReference type="AlphaFoldDB" id="M2Y652"/>
<dbReference type="InterPro" id="IPR001344">
    <property type="entry name" value="Chloro_AB-bd_pln"/>
</dbReference>
<gene>
    <name evidence="6" type="ORF">Gasu_11610</name>
</gene>
<feature type="binding site" evidence="5">
    <location>
        <position position="95"/>
    </location>
    <ligand>
        <name>chlorophyll a</name>
        <dbReference type="ChEBI" id="CHEBI:58416"/>
        <label>1</label>
    </ligand>
</feature>
<evidence type="ECO:0000256" key="4">
    <source>
        <dbReference type="ARBA" id="ARBA00022640"/>
    </source>
</evidence>
<dbReference type="GO" id="GO:0016020">
    <property type="term" value="C:membrane"/>
    <property type="evidence" value="ECO:0007669"/>
    <property type="project" value="InterPro"/>
</dbReference>
<feature type="binding site" description="axial binding residue" evidence="5">
    <location>
        <position position="162"/>
    </location>
    <ligand>
        <name>chlorophyll b</name>
        <dbReference type="ChEBI" id="CHEBI:61721"/>
        <label>1</label>
    </ligand>
    <ligandPart>
        <name>Mg</name>
        <dbReference type="ChEBI" id="CHEBI:25107"/>
    </ligandPart>
</feature>
<feature type="binding site" evidence="8">
    <location>
        <position position="75"/>
    </location>
    <ligand>
        <name>chlorophyll a</name>
        <dbReference type="ChEBI" id="CHEBI:58416"/>
        <label>2</label>
    </ligand>
</feature>
<keyword evidence="5" id="KW-0148">Chlorophyll</keyword>
<feature type="binding site" evidence="5">
    <location>
        <position position="198"/>
    </location>
    <ligand>
        <name>chlorophyll a</name>
        <dbReference type="ChEBI" id="CHEBI:58416"/>
        <label>1</label>
    </ligand>
</feature>
<dbReference type="RefSeq" id="XP_005708003.1">
    <property type="nucleotide sequence ID" value="XM_005707946.1"/>
</dbReference>
<dbReference type="GO" id="GO:0009765">
    <property type="term" value="P:photosynthesis, light harvesting"/>
    <property type="evidence" value="ECO:0007669"/>
    <property type="project" value="InterPro"/>
</dbReference>
<dbReference type="InterPro" id="IPR022796">
    <property type="entry name" value="Chloroa_b-bind"/>
</dbReference>
<evidence type="ECO:0007829" key="8">
    <source>
        <dbReference type="PDB" id="9KC5"/>
    </source>
</evidence>
<feature type="binding site" evidence="5">
    <location>
        <position position="225"/>
    </location>
    <ligand>
        <name>chlorophyll a</name>
        <dbReference type="ChEBI" id="CHEBI:58416"/>
        <label>1</label>
    </ligand>
</feature>
<feature type="binding site" evidence="8">
    <location>
        <position position="151"/>
    </location>
    <ligand>
        <name>chlorophyll a</name>
        <dbReference type="ChEBI" id="CHEBI:58416"/>
        <label>4</label>
        <note>axial binding residue</note>
    </ligand>
    <ligandPart>
        <name>Mg</name>
        <dbReference type="ChEBI" id="CHEBI:25107"/>
    </ligandPart>
</feature>
<feature type="binding site" evidence="8">
    <location>
        <position position="193"/>
    </location>
    <ligand>
        <name>chlorophyll a</name>
        <dbReference type="ChEBI" id="CHEBI:58416"/>
        <label>5</label>
        <note>axial binding residue</note>
    </ligand>
    <ligandPart>
        <name>Mg</name>
        <dbReference type="ChEBI" id="CHEBI:25107"/>
    </ligandPart>
</feature>
<feature type="binding site" evidence="8">
    <location>
        <position position="95"/>
    </location>
    <ligand>
        <name>chlorophyll a</name>
        <dbReference type="ChEBI" id="CHEBI:58416"/>
        <label>2</label>
        <note>axial binding residue</note>
    </ligand>
    <ligandPart>
        <name>Mg</name>
        <dbReference type="ChEBI" id="CHEBI:25107"/>
    </ligandPart>
</feature>
<feature type="binding site" evidence="5">
    <location>
        <position position="83"/>
    </location>
    <ligand>
        <name>chlorophyll a</name>
        <dbReference type="ChEBI" id="CHEBI:58416"/>
        <label>1</label>
    </ligand>
</feature>
<dbReference type="Gene3D" id="1.10.3460.10">
    <property type="entry name" value="Chlorophyll a/b binding protein domain"/>
    <property type="match status" value="1"/>
</dbReference>
<reference evidence="8" key="2">
    <citation type="journal article" date="2025" name="Sci. Adv.">
        <title>Structure of a photosystem I supercomplex from &amp;lt;i&amp;gt;Galdieria sulphuraria&amp;lt;/i&amp;gt; close to an ancestral red alga.</title>
        <authorList>
            <person name="Kato K."/>
            <person name="Kumazawa M."/>
            <person name="Nakajima Y."/>
            <person name="Suzuki T."/>
            <person name="Dohmae N."/>
            <person name="Shen J.R."/>
            <person name="Ifuku K."/>
            <person name="Nagao R."/>
        </authorList>
    </citation>
    <scope>STRUCTURE BY ELECTRON MICROSCOPY (2.19 ANGSTROMS) OF 54-221 IN COMPLEX WITH CHLOROPHYLL A</scope>
</reference>
<evidence type="ECO:0000256" key="2">
    <source>
        <dbReference type="ARBA" id="ARBA00022528"/>
    </source>
</evidence>
<feature type="binding site" evidence="5">
    <location>
        <position position="210"/>
    </location>
    <ligand>
        <name>chlorophyll a</name>
        <dbReference type="ChEBI" id="CHEBI:58416"/>
        <label>1</label>
    </ligand>
</feature>
<reference evidence="7" key="1">
    <citation type="journal article" date="2013" name="Science">
        <title>Gene transfer from bacteria and archaea facilitated evolution of an extremophilic eukaryote.</title>
        <authorList>
            <person name="Schonknecht G."/>
            <person name="Chen W.H."/>
            <person name="Ternes C.M."/>
            <person name="Barbier G.G."/>
            <person name="Shrestha R.P."/>
            <person name="Stanke M."/>
            <person name="Brautigam A."/>
            <person name="Baker B.J."/>
            <person name="Banfield J.F."/>
            <person name="Garavito R.M."/>
            <person name="Carr K."/>
            <person name="Wilkerson C."/>
            <person name="Rensing S.A."/>
            <person name="Gagneul D."/>
            <person name="Dickenson N.E."/>
            <person name="Oesterhelt C."/>
            <person name="Lercher M.J."/>
            <person name="Weber A.P."/>
        </authorList>
    </citation>
    <scope>NUCLEOTIDE SEQUENCE [LARGE SCALE GENOMIC DNA]</scope>
    <source>
        <strain evidence="7">074W</strain>
    </source>
</reference>
<feature type="binding site" evidence="8">
    <location>
        <position position="90"/>
    </location>
    <ligand>
        <name>chlorophyll a</name>
        <dbReference type="ChEBI" id="CHEBI:58416"/>
        <label>3</label>
    </ligand>
</feature>
<dbReference type="PDB" id="9KC5">
    <property type="method" value="EM"/>
    <property type="resolution" value="2.19 A"/>
    <property type="chains" value="7=54-221"/>
</dbReference>
<dbReference type="EMBL" id="KB454491">
    <property type="protein sequence ID" value="EME31483.1"/>
    <property type="molecule type" value="Genomic_DNA"/>
</dbReference>
<feature type="binding site" evidence="8">
    <location>
        <position position="57"/>
    </location>
    <ligand>
        <name>chlorophyll a</name>
        <dbReference type="ChEBI" id="CHEBI:58416"/>
        <label>1</label>
        <note>axial binding residue</note>
    </ligand>
    <ligandPart>
        <name>Mg</name>
        <dbReference type="ChEBI" id="CHEBI:25107"/>
    </ligandPart>
</feature>
<dbReference type="SUPFAM" id="SSF103511">
    <property type="entry name" value="Chlorophyll a-b binding protein"/>
    <property type="match status" value="1"/>
</dbReference>
<feature type="binding site" evidence="8">
    <location>
        <position position="94"/>
    </location>
    <ligand>
        <name>chlorophyll a</name>
        <dbReference type="ChEBI" id="CHEBI:58416"/>
        <label>4</label>
    </ligand>
</feature>
<comment type="subcellular location">
    <subcellularLocation>
        <location evidence="1">Plastid</location>
        <location evidence="1">Chloroplast</location>
    </subcellularLocation>
</comment>
<feature type="binding site" evidence="8">
    <location>
        <position position="100"/>
    </location>
    <ligand>
        <name>chlorophyll a</name>
        <dbReference type="ChEBI" id="CHEBI:58416"/>
        <label>5</label>
    </ligand>
</feature>
<feature type="binding site" evidence="8">
    <location>
        <position position="172"/>
    </location>
    <ligand>
        <name>chlorophyll a</name>
        <dbReference type="ChEBI" id="CHEBI:58416"/>
        <label>5</label>
    </ligand>
</feature>
<dbReference type="SMR" id="M2Y652"/>
<sequence>MICLSHDCLTFVPSLHAFRIPGKSCDSLIKLRSSRSFVPRNLCSLRASASLPQKSKAIPFLDRPPALDGSMVGDVGFDPLNISSYLDLRWLRESEIKHCRIAMLAVVGWFVQEVYHLPNEIYSSSVPTEAFWKTLVTGPMGQIVLWTSLFEMISTPAVIQMLQGSGREPGYFGFDPLGLGKNPELYKRFQLSELKNGRLAMIAIGGLIHQSFLTHMGAIQQLQQHKFFP</sequence>
<dbReference type="PANTHER" id="PTHR21649">
    <property type="entry name" value="CHLOROPHYLL A/B BINDING PROTEIN"/>
    <property type="match status" value="1"/>
</dbReference>
<feature type="binding site" evidence="8">
    <location>
        <position position="77"/>
    </location>
    <ligand>
        <name>chlorophyll a</name>
        <dbReference type="ChEBI" id="CHEBI:58416"/>
        <label>2</label>
    </ligand>
</feature>
<proteinExistence type="evidence at protein level"/>
<feature type="binding site" description="axial binding residue" evidence="5">
    <location>
        <position position="151"/>
    </location>
    <ligand>
        <name>chlorophyll b</name>
        <dbReference type="ChEBI" id="CHEBI:61721"/>
        <label>1</label>
    </ligand>
    <ligandPart>
        <name>Mg</name>
        <dbReference type="ChEBI" id="CHEBI:25107"/>
    </ligandPart>
</feature>
<feature type="binding site" evidence="8">
    <location>
        <position position="92"/>
    </location>
    <ligand>
        <name>chlorophyll a</name>
        <dbReference type="ChEBI" id="CHEBI:58416"/>
        <label>2</label>
    </ligand>
</feature>
<dbReference type="Pfam" id="PF00504">
    <property type="entry name" value="Chloroa_b-bind"/>
    <property type="match status" value="1"/>
</dbReference>
<keyword evidence="2" id="KW-0150">Chloroplast</keyword>